<sequence>MYVQVTTVPAAKTADIPSLAKAACDSSSSDATTLPSDTPLWLSAICSNQSPAFSHHCMVMLTIMSNVTLCCEHCECRLVKHLLTHANTCPLVGVAVDCHLTRLV</sequence>
<dbReference type="Proteomes" id="UP000593567">
    <property type="component" value="Unassembled WGS sequence"/>
</dbReference>
<organism evidence="1 2">
    <name type="scientific">Bugula neritina</name>
    <name type="common">Brown bryozoan</name>
    <name type="synonym">Sertularia neritina</name>
    <dbReference type="NCBI Taxonomy" id="10212"/>
    <lineage>
        <taxon>Eukaryota</taxon>
        <taxon>Metazoa</taxon>
        <taxon>Spiralia</taxon>
        <taxon>Lophotrochozoa</taxon>
        <taxon>Bryozoa</taxon>
        <taxon>Gymnolaemata</taxon>
        <taxon>Cheilostomatida</taxon>
        <taxon>Flustrina</taxon>
        <taxon>Buguloidea</taxon>
        <taxon>Bugulidae</taxon>
        <taxon>Bugula</taxon>
    </lineage>
</organism>
<accession>A0A7J7KI89</accession>
<proteinExistence type="predicted"/>
<dbReference type="EMBL" id="VXIV02000611">
    <property type="protein sequence ID" value="KAF6037176.1"/>
    <property type="molecule type" value="Genomic_DNA"/>
</dbReference>
<name>A0A7J7KI89_BUGNE</name>
<evidence type="ECO:0000313" key="2">
    <source>
        <dbReference type="Proteomes" id="UP000593567"/>
    </source>
</evidence>
<reference evidence="1" key="1">
    <citation type="submission" date="2020-06" db="EMBL/GenBank/DDBJ databases">
        <title>Draft genome of Bugula neritina, a colonial animal packing powerful symbionts and potential medicines.</title>
        <authorList>
            <person name="Rayko M."/>
        </authorList>
    </citation>
    <scope>NUCLEOTIDE SEQUENCE [LARGE SCALE GENOMIC DNA]</scope>
    <source>
        <strain evidence="1">Kwan_BN1</strain>
    </source>
</reference>
<protein>
    <submittedName>
        <fullName evidence="1">Uncharacterized protein</fullName>
    </submittedName>
</protein>
<dbReference type="AlphaFoldDB" id="A0A7J7KI89"/>
<comment type="caution">
    <text evidence="1">The sequence shown here is derived from an EMBL/GenBank/DDBJ whole genome shotgun (WGS) entry which is preliminary data.</text>
</comment>
<gene>
    <name evidence="1" type="ORF">EB796_004517</name>
</gene>
<keyword evidence="2" id="KW-1185">Reference proteome</keyword>
<evidence type="ECO:0000313" key="1">
    <source>
        <dbReference type="EMBL" id="KAF6037176.1"/>
    </source>
</evidence>